<sequence length="170" mass="18520">PCSLGVDRPRRRSIRPATARAARAPQARRAAPMPAAPAKLPIAHALTLLRAREEARRKGRGTDGANGCSVVCVCRDAPARSRRWRGSQPGFMNLFRDAPSFLVLLCSASFGSVFGLACHAHLVCLLSAHDVSFFFFLGSLDSRSSDGFAQLQQRLDLFPVVHEPEIVRSL</sequence>
<name>A0A147BQ56_IXORI</name>
<evidence type="ECO:0000313" key="3">
    <source>
        <dbReference type="EMBL" id="JAR92889.1"/>
    </source>
</evidence>
<dbReference type="EMBL" id="GEGO01002515">
    <property type="protein sequence ID" value="JAR92889.1"/>
    <property type="molecule type" value="Transcribed_RNA"/>
</dbReference>
<feature type="non-terminal residue" evidence="3">
    <location>
        <position position="1"/>
    </location>
</feature>
<evidence type="ECO:0000256" key="2">
    <source>
        <dbReference type="SAM" id="Phobius"/>
    </source>
</evidence>
<feature type="region of interest" description="Disordered" evidence="1">
    <location>
        <begin position="1"/>
        <end position="33"/>
    </location>
</feature>
<keyword evidence="2" id="KW-0812">Transmembrane</keyword>
<protein>
    <submittedName>
        <fullName evidence="3">Uncharacterized protein</fullName>
    </submittedName>
</protein>
<organism evidence="3">
    <name type="scientific">Ixodes ricinus</name>
    <name type="common">Common tick</name>
    <name type="synonym">Acarus ricinus</name>
    <dbReference type="NCBI Taxonomy" id="34613"/>
    <lineage>
        <taxon>Eukaryota</taxon>
        <taxon>Metazoa</taxon>
        <taxon>Ecdysozoa</taxon>
        <taxon>Arthropoda</taxon>
        <taxon>Chelicerata</taxon>
        <taxon>Arachnida</taxon>
        <taxon>Acari</taxon>
        <taxon>Parasitiformes</taxon>
        <taxon>Ixodida</taxon>
        <taxon>Ixodoidea</taxon>
        <taxon>Ixodidae</taxon>
        <taxon>Ixodinae</taxon>
        <taxon>Ixodes</taxon>
    </lineage>
</organism>
<proteinExistence type="predicted"/>
<keyword evidence="2" id="KW-0472">Membrane</keyword>
<evidence type="ECO:0000256" key="1">
    <source>
        <dbReference type="SAM" id="MobiDB-lite"/>
    </source>
</evidence>
<dbReference type="AlphaFoldDB" id="A0A147BQ56"/>
<accession>A0A147BQ56</accession>
<reference evidence="3" key="1">
    <citation type="journal article" date="2018" name="PLoS Negl. Trop. Dis.">
        <title>Sialome diversity of ticks revealed by RNAseq of single tick salivary glands.</title>
        <authorList>
            <person name="Perner J."/>
            <person name="Kropackova S."/>
            <person name="Kopacek P."/>
            <person name="Ribeiro J.M."/>
        </authorList>
    </citation>
    <scope>NUCLEOTIDE SEQUENCE</scope>
    <source>
        <strain evidence="3">Siblings of single egg batch collected in Ceske Budejovice</strain>
        <tissue evidence="3">Salivary glands</tissue>
    </source>
</reference>
<keyword evidence="2" id="KW-1133">Transmembrane helix</keyword>
<feature type="compositionally biased region" description="Low complexity" evidence="1">
    <location>
        <begin position="15"/>
        <end position="33"/>
    </location>
</feature>
<feature type="transmembrane region" description="Helical" evidence="2">
    <location>
        <begin position="101"/>
        <end position="128"/>
    </location>
</feature>